<evidence type="ECO:0000256" key="1">
    <source>
        <dbReference type="SAM" id="MobiDB-lite"/>
    </source>
</evidence>
<organism evidence="2 3">
    <name type="scientific">Leucobacter luti</name>
    <dbReference type="NCBI Taxonomy" id="340320"/>
    <lineage>
        <taxon>Bacteria</taxon>
        <taxon>Bacillati</taxon>
        <taxon>Actinomycetota</taxon>
        <taxon>Actinomycetes</taxon>
        <taxon>Micrococcales</taxon>
        <taxon>Microbacteriaceae</taxon>
        <taxon>Leucobacter</taxon>
    </lineage>
</organism>
<reference evidence="2 3" key="1">
    <citation type="journal article" date="2015" name="Stand. Genomic Sci.">
        <title>Genomic Encyclopedia of Bacterial and Archaeal Type Strains, Phase III: the genomes of soil and plant-associated and newly described type strains.</title>
        <authorList>
            <person name="Whitman W.B."/>
            <person name="Woyke T."/>
            <person name="Klenk H.P."/>
            <person name="Zhou Y."/>
            <person name="Lilburn T.G."/>
            <person name="Beck B.J."/>
            <person name="De Vos P."/>
            <person name="Vandamme P."/>
            <person name="Eisen J.A."/>
            <person name="Garrity G."/>
            <person name="Hugenholtz P."/>
            <person name="Kyrpides N.C."/>
        </authorList>
    </citation>
    <scope>NUCLEOTIDE SEQUENCE [LARGE SCALE GENOMIC DNA]</scope>
    <source>
        <strain evidence="2 3">RF6</strain>
    </source>
</reference>
<name>A0A4Q7U258_9MICO</name>
<proteinExistence type="predicted"/>
<accession>A0A4Q7U258</accession>
<dbReference type="EMBL" id="SHKI01000004">
    <property type="protein sequence ID" value="RZT66372.1"/>
    <property type="molecule type" value="Genomic_DNA"/>
</dbReference>
<dbReference type="RefSeq" id="WP_198677511.1">
    <property type="nucleotide sequence ID" value="NZ_QYAG01000001.1"/>
</dbReference>
<comment type="caution">
    <text evidence="2">The sequence shown here is derived from an EMBL/GenBank/DDBJ whole genome shotgun (WGS) entry which is preliminary data.</text>
</comment>
<evidence type="ECO:0000313" key="3">
    <source>
        <dbReference type="Proteomes" id="UP000291832"/>
    </source>
</evidence>
<evidence type="ECO:0000313" key="2">
    <source>
        <dbReference type="EMBL" id="RZT66372.1"/>
    </source>
</evidence>
<dbReference type="AlphaFoldDB" id="A0A4Q7U258"/>
<protein>
    <submittedName>
        <fullName evidence="2">Uncharacterized protein</fullName>
    </submittedName>
</protein>
<sequence>MTIESNARSHTEQFRWNVGRDDMSDDEARLHDLIALHRAVGELAREQRDLLGYYDTDAELLGPSPFEAGTGRQTQSSARAGVPYGPEPTVQLTVELDSRAWAACDEIARTRWIDELVDVANTVGRVSEVRQPVLASSAFPSAPVSSLIDAYAAYNGEVDTFVLAWGRYTAGQDFPCPEEPSGIHSDYYSNSAADGSCDYCGDRNRS</sequence>
<gene>
    <name evidence="2" type="ORF">EV139_1809</name>
</gene>
<dbReference type="Proteomes" id="UP000291832">
    <property type="component" value="Unassembled WGS sequence"/>
</dbReference>
<feature type="region of interest" description="Disordered" evidence="1">
    <location>
        <begin position="64"/>
        <end position="84"/>
    </location>
</feature>
<keyword evidence="3" id="KW-1185">Reference proteome</keyword>